<dbReference type="GO" id="GO:0005524">
    <property type="term" value="F:ATP binding"/>
    <property type="evidence" value="ECO:0007669"/>
    <property type="project" value="UniProtKB-KW"/>
</dbReference>
<sequence length="410" mass="46281">MAKLLRLVIVTLLLGIVFSKDSIPFPGGDTAFHKWLNEIYTRTQIDPTTMKRVTDYVTKQIKLITDEVKKLDNCFDFVQLRGSAAEDLKILQPDEYDFVLYNEKWTKIIDYNEDKKTPGFAFAIEEKTTCLDKYKLKDPKNGVDPAKVRAHMLEIVTTALAKVGIKTKAMPVGPSINFQIPSQEKSFKYIDIDLVLYIKQNDWPKSADPKIDPTLKAVGVGLVAKVLEPPQDSRLWQISFSAAEIKLFQGIDADGGSRKKLLKIAKYLKIASEWPENIASYHLKTEIMKMNRDHPNKDDWIDSKLVPRFNELILNFLKALEAGKLPSFFIPTFNLFQGKDLGTAIERVKNLISAIETNPDSCFPPARAPCAPSGGLPPKLPLITKLKKLASFKPTSENEIEIVPFKENNL</sequence>
<evidence type="ECO:0000256" key="7">
    <source>
        <dbReference type="ARBA" id="ARBA00022840"/>
    </source>
</evidence>
<keyword evidence="10" id="KW-1185">Reference proteome</keyword>
<dbReference type="Gene3D" id="3.30.460.90">
    <property type="match status" value="1"/>
</dbReference>
<evidence type="ECO:0000256" key="3">
    <source>
        <dbReference type="ARBA" id="ARBA00022679"/>
    </source>
</evidence>
<evidence type="ECO:0000256" key="1">
    <source>
        <dbReference type="ARBA" id="ARBA00001946"/>
    </source>
</evidence>
<dbReference type="InterPro" id="IPR046903">
    <property type="entry name" value="Mab-21-like_nuc_Trfase"/>
</dbReference>
<dbReference type="AlphaFoldDB" id="A0A7D9ESN1"/>
<comment type="similarity">
    <text evidence="2">Belongs to the mab-21 family.</text>
</comment>
<evidence type="ECO:0000313" key="9">
    <source>
        <dbReference type="EMBL" id="CAB4014367.1"/>
    </source>
</evidence>
<dbReference type="GO" id="GO:0016779">
    <property type="term" value="F:nucleotidyltransferase activity"/>
    <property type="evidence" value="ECO:0007669"/>
    <property type="project" value="UniProtKB-KW"/>
</dbReference>
<dbReference type="OrthoDB" id="6054650at2759"/>
<dbReference type="Pfam" id="PF03281">
    <property type="entry name" value="Mab-21"/>
    <property type="match status" value="1"/>
</dbReference>
<evidence type="ECO:0000256" key="4">
    <source>
        <dbReference type="ARBA" id="ARBA00022695"/>
    </source>
</evidence>
<dbReference type="InterPro" id="IPR046906">
    <property type="entry name" value="Mab-21_HhH/H2TH-like"/>
</dbReference>
<evidence type="ECO:0000313" key="10">
    <source>
        <dbReference type="Proteomes" id="UP001152795"/>
    </source>
</evidence>
<keyword evidence="7" id="KW-0067">ATP-binding</keyword>
<dbReference type="PANTHER" id="PTHR10656:SF42">
    <property type="entry name" value="CYCLIC GMP-AMP SYNTHASE-LIKE PROTEIN-RELATED"/>
    <property type="match status" value="1"/>
</dbReference>
<comment type="cofactor">
    <cofactor evidence="1">
        <name>Mg(2+)</name>
        <dbReference type="ChEBI" id="CHEBI:18420"/>
    </cofactor>
</comment>
<evidence type="ECO:0000256" key="8">
    <source>
        <dbReference type="ARBA" id="ARBA00022842"/>
    </source>
</evidence>
<evidence type="ECO:0000256" key="2">
    <source>
        <dbReference type="ARBA" id="ARBA00008307"/>
    </source>
</evidence>
<keyword evidence="3" id="KW-0808">Transferase</keyword>
<dbReference type="SMART" id="SM01265">
    <property type="entry name" value="Mab-21"/>
    <property type="match status" value="1"/>
</dbReference>
<proteinExistence type="inferred from homology"/>
<reference evidence="9" key="1">
    <citation type="submission" date="2020-04" db="EMBL/GenBank/DDBJ databases">
        <authorList>
            <person name="Alioto T."/>
            <person name="Alioto T."/>
            <person name="Gomez Garrido J."/>
        </authorList>
    </citation>
    <scope>NUCLEOTIDE SEQUENCE</scope>
    <source>
        <strain evidence="9">A484AB</strain>
    </source>
</reference>
<accession>A0A7D9ESN1</accession>
<keyword evidence="4" id="KW-0548">Nucleotidyltransferase</keyword>
<evidence type="ECO:0000256" key="6">
    <source>
        <dbReference type="ARBA" id="ARBA00022741"/>
    </source>
</evidence>
<dbReference type="InterPro" id="IPR024810">
    <property type="entry name" value="MAB21L/cGLR"/>
</dbReference>
<keyword evidence="8" id="KW-0460">Magnesium</keyword>
<name>A0A7D9ESN1_PARCT</name>
<keyword evidence="6" id="KW-0547">Nucleotide-binding</keyword>
<dbReference type="PANTHER" id="PTHR10656">
    <property type="entry name" value="CELL FATE DETERMINING PROTEIN MAB21-RELATED"/>
    <property type="match status" value="1"/>
</dbReference>
<gene>
    <name evidence="9" type="ORF">PACLA_8A025537</name>
</gene>
<comment type="caution">
    <text evidence="9">The sequence shown here is derived from an EMBL/GenBank/DDBJ whole genome shotgun (WGS) entry which is preliminary data.</text>
</comment>
<evidence type="ECO:0000256" key="5">
    <source>
        <dbReference type="ARBA" id="ARBA00022723"/>
    </source>
</evidence>
<dbReference type="EMBL" id="CACRXK020008274">
    <property type="protein sequence ID" value="CAB4014367.1"/>
    <property type="molecule type" value="Genomic_DNA"/>
</dbReference>
<dbReference type="Pfam" id="PF20266">
    <property type="entry name" value="Mab-21_C"/>
    <property type="match status" value="1"/>
</dbReference>
<dbReference type="Gene3D" id="1.10.1410.40">
    <property type="match status" value="1"/>
</dbReference>
<dbReference type="Proteomes" id="UP001152795">
    <property type="component" value="Unassembled WGS sequence"/>
</dbReference>
<dbReference type="GO" id="GO:0046872">
    <property type="term" value="F:metal ion binding"/>
    <property type="evidence" value="ECO:0007669"/>
    <property type="project" value="UniProtKB-KW"/>
</dbReference>
<keyword evidence="5" id="KW-0479">Metal-binding</keyword>
<protein>
    <submittedName>
        <fullName evidence="9">Uncharacterized protein</fullName>
    </submittedName>
</protein>
<organism evidence="9 10">
    <name type="scientific">Paramuricea clavata</name>
    <name type="common">Red gorgonian</name>
    <name type="synonym">Violescent sea-whip</name>
    <dbReference type="NCBI Taxonomy" id="317549"/>
    <lineage>
        <taxon>Eukaryota</taxon>
        <taxon>Metazoa</taxon>
        <taxon>Cnidaria</taxon>
        <taxon>Anthozoa</taxon>
        <taxon>Octocorallia</taxon>
        <taxon>Malacalcyonacea</taxon>
        <taxon>Plexauridae</taxon>
        <taxon>Paramuricea</taxon>
    </lineage>
</organism>